<evidence type="ECO:0000256" key="4">
    <source>
        <dbReference type="ARBA" id="ARBA00022801"/>
    </source>
</evidence>
<keyword evidence="5" id="KW-1015">Disulfide bond</keyword>
<evidence type="ECO:0000256" key="7">
    <source>
        <dbReference type="SAM" id="SignalP"/>
    </source>
</evidence>
<dbReference type="EMBL" id="ADBV01005252">
    <property type="protein sequence ID" value="EJW79651.1"/>
    <property type="molecule type" value="Genomic_DNA"/>
</dbReference>
<evidence type="ECO:0000256" key="3">
    <source>
        <dbReference type="ARBA" id="ARBA00022729"/>
    </source>
</evidence>
<dbReference type="GO" id="GO:0003993">
    <property type="term" value="F:acid phosphatase activity"/>
    <property type="evidence" value="ECO:0007669"/>
    <property type="project" value="UniProtKB-EC"/>
</dbReference>
<evidence type="ECO:0000256" key="5">
    <source>
        <dbReference type="ARBA" id="ARBA00023157"/>
    </source>
</evidence>
<dbReference type="Gene3D" id="3.40.50.1240">
    <property type="entry name" value="Phosphoglycerate mutase-like"/>
    <property type="match status" value="1"/>
</dbReference>
<dbReference type="PROSITE" id="PS00616">
    <property type="entry name" value="HIS_ACID_PHOSPHAT_1"/>
    <property type="match status" value="1"/>
</dbReference>
<protein>
    <recommendedName>
        <fullName evidence="2">acid phosphatase</fullName>
        <ecNumber evidence="2">3.1.3.2</ecNumber>
    </recommendedName>
</protein>
<evidence type="ECO:0000256" key="1">
    <source>
        <dbReference type="ARBA" id="ARBA00000032"/>
    </source>
</evidence>
<dbReference type="PANTHER" id="PTHR11567">
    <property type="entry name" value="ACID PHOSPHATASE-RELATED"/>
    <property type="match status" value="1"/>
</dbReference>
<gene>
    <name evidence="8" type="ORF">WUBG_09441</name>
</gene>
<dbReference type="PANTHER" id="PTHR11567:SF211">
    <property type="entry name" value="PROSTATIC ACID PHOSPHATASE"/>
    <property type="match status" value="1"/>
</dbReference>
<dbReference type="AlphaFoldDB" id="J9EB82"/>
<dbReference type="InterPro" id="IPR029033">
    <property type="entry name" value="His_PPase_superfam"/>
</dbReference>
<accession>J9EB82</accession>
<evidence type="ECO:0000256" key="6">
    <source>
        <dbReference type="ARBA" id="ARBA00023180"/>
    </source>
</evidence>
<organism evidence="8 9">
    <name type="scientific">Wuchereria bancrofti</name>
    <dbReference type="NCBI Taxonomy" id="6293"/>
    <lineage>
        <taxon>Eukaryota</taxon>
        <taxon>Metazoa</taxon>
        <taxon>Ecdysozoa</taxon>
        <taxon>Nematoda</taxon>
        <taxon>Chromadorea</taxon>
        <taxon>Rhabditida</taxon>
        <taxon>Spirurina</taxon>
        <taxon>Spiruromorpha</taxon>
        <taxon>Filarioidea</taxon>
        <taxon>Onchocercidae</taxon>
        <taxon>Wuchereria</taxon>
    </lineage>
</organism>
<dbReference type="SUPFAM" id="SSF53254">
    <property type="entry name" value="Phosphoglycerate mutase-like"/>
    <property type="match status" value="1"/>
</dbReference>
<comment type="catalytic activity">
    <reaction evidence="1">
        <text>a phosphate monoester + H2O = an alcohol + phosphate</text>
        <dbReference type="Rhea" id="RHEA:15017"/>
        <dbReference type="ChEBI" id="CHEBI:15377"/>
        <dbReference type="ChEBI" id="CHEBI:30879"/>
        <dbReference type="ChEBI" id="CHEBI:43474"/>
        <dbReference type="ChEBI" id="CHEBI:67140"/>
        <dbReference type="EC" id="3.1.3.2"/>
    </reaction>
</comment>
<dbReference type="EC" id="3.1.3.2" evidence="2"/>
<sequence>MWKVYGITLLWKCAITLIGIANAQGESDKELIYVQAIWRHGDRAPKQLPYPNDKYNETAWPRGWGQITNVDLVSSKSDRAIVSGLAMLRGFFPAIGQEEWLQNEQWQPLPLQVATTDAMLKPTSFNCLMYNVKSEKENEVLFKNISKQYANFFDFLANVTGYKKMNFKKAASLYNIQREVCSS</sequence>
<proteinExistence type="predicted"/>
<dbReference type="Proteomes" id="UP000004810">
    <property type="component" value="Unassembled WGS sequence"/>
</dbReference>
<evidence type="ECO:0000256" key="2">
    <source>
        <dbReference type="ARBA" id="ARBA00012646"/>
    </source>
</evidence>
<evidence type="ECO:0000313" key="8">
    <source>
        <dbReference type="EMBL" id="EJW79651.1"/>
    </source>
</evidence>
<dbReference type="InterPro" id="IPR050645">
    <property type="entry name" value="Histidine_acid_phosphatase"/>
</dbReference>
<dbReference type="InterPro" id="IPR033379">
    <property type="entry name" value="Acid_Pase_AS"/>
</dbReference>
<feature type="chain" id="PRO_5005686481" description="acid phosphatase" evidence="7">
    <location>
        <begin position="26"/>
        <end position="183"/>
    </location>
</feature>
<feature type="signal peptide" evidence="7">
    <location>
        <begin position="1"/>
        <end position="25"/>
    </location>
</feature>
<reference evidence="9" key="1">
    <citation type="submission" date="2012-08" db="EMBL/GenBank/DDBJ databases">
        <title>The Genome Sequence of Wuchereria bancrofti.</title>
        <authorList>
            <person name="Nutman T.B."/>
            <person name="Fink D.L."/>
            <person name="Russ C."/>
            <person name="Young S."/>
            <person name="Zeng Q."/>
            <person name="Koehrsen M."/>
            <person name="Alvarado L."/>
            <person name="Berlin A."/>
            <person name="Chapman S.B."/>
            <person name="Chen Z."/>
            <person name="Freedman E."/>
            <person name="Gellesch M."/>
            <person name="Goldberg J."/>
            <person name="Griggs A."/>
            <person name="Gujja S."/>
            <person name="Heilman E.R."/>
            <person name="Heiman D."/>
            <person name="Hepburn T."/>
            <person name="Howarth C."/>
            <person name="Jen D."/>
            <person name="Larson L."/>
            <person name="Lewis B."/>
            <person name="Mehta T."/>
            <person name="Park D."/>
            <person name="Pearson M."/>
            <person name="Roberts A."/>
            <person name="Saif S."/>
            <person name="Shea T."/>
            <person name="Shenoy N."/>
            <person name="Sisk P."/>
            <person name="Stolte C."/>
            <person name="Sykes S."/>
            <person name="Walk T."/>
            <person name="White J."/>
            <person name="Yandava C."/>
            <person name="Haas B."/>
            <person name="Henn M.R."/>
            <person name="Nusbaum C."/>
            <person name="Birren B."/>
        </authorList>
    </citation>
    <scope>NUCLEOTIDE SEQUENCE [LARGE SCALE GENOMIC DNA]</scope>
    <source>
        <strain evidence="9">NA</strain>
    </source>
</reference>
<evidence type="ECO:0000313" key="9">
    <source>
        <dbReference type="Proteomes" id="UP000004810"/>
    </source>
</evidence>
<comment type="caution">
    <text evidence="8">The sequence shown here is derived from an EMBL/GenBank/DDBJ whole genome shotgun (WGS) entry which is preliminary data.</text>
</comment>
<keyword evidence="6" id="KW-0325">Glycoprotein</keyword>
<keyword evidence="3 7" id="KW-0732">Signal</keyword>
<keyword evidence="4" id="KW-0378">Hydrolase</keyword>
<name>J9EB82_WUCBA</name>